<dbReference type="EMBL" id="BAABLM010000005">
    <property type="protein sequence ID" value="GAA4678447.1"/>
    <property type="molecule type" value="Genomic_DNA"/>
</dbReference>
<dbReference type="RefSeq" id="WP_345376146.1">
    <property type="nucleotide sequence ID" value="NZ_BAABLM010000005.1"/>
</dbReference>
<dbReference type="InterPro" id="IPR049311">
    <property type="entry name" value="GIY_YIG_cat"/>
</dbReference>
<keyword evidence="3" id="KW-1185">Reference proteome</keyword>
<dbReference type="Pfam" id="PF20815">
    <property type="entry name" value="GIY_YIG_2"/>
    <property type="match status" value="1"/>
</dbReference>
<evidence type="ECO:0000313" key="2">
    <source>
        <dbReference type="EMBL" id="GAA4678447.1"/>
    </source>
</evidence>
<evidence type="ECO:0000259" key="1">
    <source>
        <dbReference type="Pfam" id="PF20815"/>
    </source>
</evidence>
<evidence type="ECO:0000313" key="3">
    <source>
        <dbReference type="Proteomes" id="UP001501295"/>
    </source>
</evidence>
<name>A0ABP8W2E4_9MICO</name>
<accession>A0ABP8W2E4</accession>
<gene>
    <name evidence="2" type="ORF">GCM10025780_24160</name>
</gene>
<sequence length="233" mass="25123">MTPDELAELTADAVSSLGGQSLRIVDAATSVESKPGLYAIWADQLTWRELGIEWRGASFPLYVGKSESSLLGREVNTHFDAGSSSASKTGSSTVRRSFAALLASSLDLQGIPRNVEKPGYFSTYSIRPADDARLTAWMHEHLSLSIWGYPTTAAVLLDLVETEVIRAWDPPINIQKVPSSRAELKAARSLLARQAAAWTPISWGLTSPSWQPLLRLSLPSSSQSGAASLRAEA</sequence>
<proteinExistence type="predicted"/>
<feature type="domain" description="GIY-YIG catalytic" evidence="1">
    <location>
        <begin position="61"/>
        <end position="188"/>
    </location>
</feature>
<dbReference type="Proteomes" id="UP001501295">
    <property type="component" value="Unassembled WGS sequence"/>
</dbReference>
<comment type="caution">
    <text evidence="2">The sequence shown here is derived from an EMBL/GenBank/DDBJ whole genome shotgun (WGS) entry which is preliminary data.</text>
</comment>
<protein>
    <recommendedName>
        <fullName evidence="1">GIY-YIG catalytic domain-containing protein</fullName>
    </recommendedName>
</protein>
<organism evidence="2 3">
    <name type="scientific">Frondihabitans cladoniiphilus</name>
    <dbReference type="NCBI Taxonomy" id="715785"/>
    <lineage>
        <taxon>Bacteria</taxon>
        <taxon>Bacillati</taxon>
        <taxon>Actinomycetota</taxon>
        <taxon>Actinomycetes</taxon>
        <taxon>Micrococcales</taxon>
        <taxon>Microbacteriaceae</taxon>
        <taxon>Frondihabitans</taxon>
    </lineage>
</organism>
<reference evidence="3" key="1">
    <citation type="journal article" date="2019" name="Int. J. Syst. Evol. Microbiol.">
        <title>The Global Catalogue of Microorganisms (GCM) 10K type strain sequencing project: providing services to taxonomists for standard genome sequencing and annotation.</title>
        <authorList>
            <consortium name="The Broad Institute Genomics Platform"/>
            <consortium name="The Broad Institute Genome Sequencing Center for Infectious Disease"/>
            <person name="Wu L."/>
            <person name="Ma J."/>
        </authorList>
    </citation>
    <scope>NUCLEOTIDE SEQUENCE [LARGE SCALE GENOMIC DNA]</scope>
    <source>
        <strain evidence="3">JCM 18956</strain>
    </source>
</reference>